<comment type="caution">
    <text evidence="1">The sequence shown here is derived from an EMBL/GenBank/DDBJ whole genome shotgun (WGS) entry which is preliminary data.</text>
</comment>
<organism evidence="1 2">
    <name type="scientific">Myceligenerans salitolerans</name>
    <dbReference type="NCBI Taxonomy" id="1230528"/>
    <lineage>
        <taxon>Bacteria</taxon>
        <taxon>Bacillati</taxon>
        <taxon>Actinomycetota</taxon>
        <taxon>Actinomycetes</taxon>
        <taxon>Micrococcales</taxon>
        <taxon>Promicromonosporaceae</taxon>
        <taxon>Myceligenerans</taxon>
    </lineage>
</organism>
<dbReference type="EMBL" id="JAFMPK010000046">
    <property type="protein sequence ID" value="MBO0609947.1"/>
    <property type="molecule type" value="Genomic_DNA"/>
</dbReference>
<evidence type="ECO:0000313" key="2">
    <source>
        <dbReference type="Proteomes" id="UP000664617"/>
    </source>
</evidence>
<reference evidence="1 2" key="1">
    <citation type="submission" date="2021-03" db="EMBL/GenBank/DDBJ databases">
        <authorList>
            <person name="Xin L."/>
        </authorList>
    </citation>
    <scope>NUCLEOTIDE SEQUENCE [LARGE SCALE GENOMIC DNA]</scope>
    <source>
        <strain evidence="1 2">XHU 5031</strain>
    </source>
</reference>
<protein>
    <recommendedName>
        <fullName evidence="3">Peptide chain release factor 1</fullName>
    </recommendedName>
</protein>
<keyword evidence="2" id="KW-1185">Reference proteome</keyword>
<name>A0ABS3ID26_9MICO</name>
<reference evidence="2" key="2">
    <citation type="submission" date="2023-07" db="EMBL/GenBank/DDBJ databases">
        <title>Myceligenerans salitolerans sp. nov., a halotolerant actinomycete isolated from a salt lake in Xinjiang, China.</title>
        <authorList>
            <person name="Guan T."/>
        </authorList>
    </citation>
    <scope>NUCLEOTIDE SEQUENCE [LARGE SCALE GENOMIC DNA]</scope>
    <source>
        <strain evidence="2">XHU 5031</strain>
    </source>
</reference>
<gene>
    <name evidence="1" type="ORF">J0911_13020</name>
</gene>
<sequence length="417" mass="43803">MKIDWLKPLLGHPGPFATVYLDATPSDKAVADRDVANRWRAARKSLAAQGAPEGVLDSMEEAARRPTWEPGLHGRVVIADDTGVLVDRVLHEAPTADVASWSNVPELLQAVRAADESVELLVVVIDRKGADFTRTGVGGRVYEQFTAPDDEIAKTGSTGTKRATIESRAEDSWERNAAAIAAELERRAAESAPELVVLTGDVRMVPGVREAVTRPLAEICVEIPGGVRGGPATVGGAAAANGVANGGAFADRVAEALDSYRERRRERVLADLRQGLGRDEGAVSSVDDVVAVLRRAQVAELVLAEEYGAGNGQLNGRTLWIGPEPAHIASDRSDLEALGAPHDGLEELPAAVALVRAAIAQDAGLTFAPEGSVGAGAGGLVDGVAATLRWHDGYTPHEFAATMSGDDVRLRGERARG</sequence>
<evidence type="ECO:0000313" key="1">
    <source>
        <dbReference type="EMBL" id="MBO0609947.1"/>
    </source>
</evidence>
<evidence type="ECO:0008006" key="3">
    <source>
        <dbReference type="Google" id="ProtNLM"/>
    </source>
</evidence>
<dbReference type="Pfam" id="PF18844">
    <property type="entry name" value="baeRF_family2"/>
    <property type="match status" value="1"/>
</dbReference>
<proteinExistence type="predicted"/>
<dbReference type="InterPro" id="IPR040701">
    <property type="entry name" value="Bact_RF_family2"/>
</dbReference>
<dbReference type="Proteomes" id="UP000664617">
    <property type="component" value="Unassembled WGS sequence"/>
</dbReference>
<accession>A0ABS3ID26</accession>